<feature type="region of interest" description="Disordered" evidence="2">
    <location>
        <begin position="162"/>
        <end position="213"/>
    </location>
</feature>
<feature type="compositionally biased region" description="Polar residues" evidence="2">
    <location>
        <begin position="75"/>
        <end position="89"/>
    </location>
</feature>
<evidence type="ECO:0000313" key="5">
    <source>
        <dbReference type="Proteomes" id="UP000696485"/>
    </source>
</evidence>
<dbReference type="AlphaFoldDB" id="A0A9P5SSG0"/>
<name>A0A9P5SSG0_9FUNG</name>
<feature type="region of interest" description="Disordered" evidence="2">
    <location>
        <begin position="343"/>
        <end position="381"/>
    </location>
</feature>
<evidence type="ECO:0000313" key="4">
    <source>
        <dbReference type="EMBL" id="KAF9335032.1"/>
    </source>
</evidence>
<evidence type="ECO:0000256" key="3">
    <source>
        <dbReference type="SAM" id="Phobius"/>
    </source>
</evidence>
<comment type="caution">
    <text evidence="4">The sequence shown here is derived from an EMBL/GenBank/DDBJ whole genome shotgun (WGS) entry which is preliminary data.</text>
</comment>
<keyword evidence="5" id="KW-1185">Reference proteome</keyword>
<dbReference type="Proteomes" id="UP000696485">
    <property type="component" value="Unassembled WGS sequence"/>
</dbReference>
<feature type="region of interest" description="Disordered" evidence="2">
    <location>
        <begin position="1"/>
        <end position="138"/>
    </location>
</feature>
<accession>A0A9P5SSG0</accession>
<feature type="coiled-coil region" evidence="1">
    <location>
        <begin position="300"/>
        <end position="327"/>
    </location>
</feature>
<protein>
    <submittedName>
        <fullName evidence="4">Uncharacterized protein</fullName>
    </submittedName>
</protein>
<reference evidence="4" key="1">
    <citation type="journal article" date="2020" name="Fungal Divers.">
        <title>Resolving the Mortierellaceae phylogeny through synthesis of multi-gene phylogenetics and phylogenomics.</title>
        <authorList>
            <person name="Vandepol N."/>
            <person name="Liber J."/>
            <person name="Desiro A."/>
            <person name="Na H."/>
            <person name="Kennedy M."/>
            <person name="Barry K."/>
            <person name="Grigoriev I.V."/>
            <person name="Miller A.N."/>
            <person name="O'Donnell K."/>
            <person name="Stajich J.E."/>
            <person name="Bonito G."/>
        </authorList>
    </citation>
    <scope>NUCLEOTIDE SEQUENCE</scope>
    <source>
        <strain evidence="4">NVP1</strain>
    </source>
</reference>
<feature type="transmembrane region" description="Helical" evidence="3">
    <location>
        <begin position="596"/>
        <end position="617"/>
    </location>
</feature>
<feature type="compositionally biased region" description="Polar residues" evidence="2">
    <location>
        <begin position="117"/>
        <end position="133"/>
    </location>
</feature>
<feature type="compositionally biased region" description="Basic and acidic residues" evidence="2">
    <location>
        <begin position="174"/>
        <end position="187"/>
    </location>
</feature>
<evidence type="ECO:0000256" key="1">
    <source>
        <dbReference type="SAM" id="Coils"/>
    </source>
</evidence>
<keyword evidence="3" id="KW-0812">Transmembrane</keyword>
<organism evidence="4 5">
    <name type="scientific">Podila minutissima</name>
    <dbReference type="NCBI Taxonomy" id="64525"/>
    <lineage>
        <taxon>Eukaryota</taxon>
        <taxon>Fungi</taxon>
        <taxon>Fungi incertae sedis</taxon>
        <taxon>Mucoromycota</taxon>
        <taxon>Mortierellomycotina</taxon>
        <taxon>Mortierellomycetes</taxon>
        <taxon>Mortierellales</taxon>
        <taxon>Mortierellaceae</taxon>
        <taxon>Podila</taxon>
    </lineage>
</organism>
<evidence type="ECO:0000256" key="2">
    <source>
        <dbReference type="SAM" id="MobiDB-lite"/>
    </source>
</evidence>
<gene>
    <name evidence="4" type="ORF">BG006_001021</name>
</gene>
<sequence length="624" mass="68734">MDRHASIDVYDKSSVSTASRRTADEGSELQHDPAGAKDPDDVLASSSSKQLPGVTPAKMCSGENNQSPIVILRSASVTSNPKTNVSSAYRTVKEMPKKSTAQKDPPKWRTDLHATVADSSILRQGDASNGENQDTLDEKAKDKAKLDIDYNNYWLKIQASASMKGNDTVSDPIPDERSTTHTVEKRQQSKAPIQPKKPPPRLAPRPAIQPNNPATERNIEQREEPTQNPIVLQQSVVSSSISIHSASPTVVSTSSYPGTMTQLQKRTSTLSTTTTLTIFTAAGPSQSQPRLSLGLDVDHFRIVFKELETLTERLQDLNEQIIEALTLYPLSIQNASNSNLAAMESLTDSPDEGIAPPEPPASTLASSASSTSSDSSTESDSYIIAHKYTREEKGKDKAGIDPQEEQLIIAQSLTNLVESAWPRIYRIPTEPQTPQMIKDRIKIITKLKNAIVVFWSIQSHFYDQVQLILDLYQDPAQFEREDQILLLKSRHLDNLLSNPEISPARADYLLAKFRADQDRLAPFSERLQSVWLGILMLLGDSHQTRTLSRAHEIDVGSHHWNSGHQHHQSSSSFMSSLSIMSTGGRRCFRLSGNKCLALKVSVLMLVGAGMIGMALMISTKDPAR</sequence>
<dbReference type="EMBL" id="JAAAUY010000119">
    <property type="protein sequence ID" value="KAF9335032.1"/>
    <property type="molecule type" value="Genomic_DNA"/>
</dbReference>
<keyword evidence="3" id="KW-0472">Membrane</keyword>
<proteinExistence type="predicted"/>
<keyword evidence="3" id="KW-1133">Transmembrane helix</keyword>
<feature type="compositionally biased region" description="Low complexity" evidence="2">
    <location>
        <begin position="361"/>
        <end position="381"/>
    </location>
</feature>
<keyword evidence="1" id="KW-0175">Coiled coil</keyword>
<feature type="compositionally biased region" description="Basic and acidic residues" evidence="2">
    <location>
        <begin position="21"/>
        <end position="40"/>
    </location>
</feature>
<feature type="compositionally biased region" description="Basic and acidic residues" evidence="2">
    <location>
        <begin position="1"/>
        <end position="11"/>
    </location>
</feature>